<evidence type="ECO:0000313" key="3">
    <source>
        <dbReference type="Proteomes" id="UP001500280"/>
    </source>
</evidence>
<name>A0ABN2GB13_9ACTN</name>
<feature type="domain" description="Bacterial bifunctional deaminase-reductase C-terminal" evidence="1">
    <location>
        <begin position="7"/>
        <end position="202"/>
    </location>
</feature>
<sequence>MGKVRVANFTVSIDGFSSGLNQRMDEPFGDNTEGLHAWYESAMVERDSGRGGPEADQLQRFHEQAGATIMGRNMFGPHRGPWADESWTGWWGDNPPYHHDTFILTHHERPSVTMEGGTTFHFTSAPIDVVLDRAKESAGDQDVIIGGGASTVRQYLLAGLIDELDLGVSPILIREGERLLTDDVAAALREFQVVKSYPIGNATFYNLSR</sequence>
<evidence type="ECO:0000259" key="1">
    <source>
        <dbReference type="Pfam" id="PF01872"/>
    </source>
</evidence>
<dbReference type="RefSeq" id="WP_344145246.1">
    <property type="nucleotide sequence ID" value="NZ_BAAANF010000002.1"/>
</dbReference>
<dbReference type="EMBL" id="BAAANF010000002">
    <property type="protein sequence ID" value="GAA1668036.1"/>
    <property type="molecule type" value="Genomic_DNA"/>
</dbReference>
<dbReference type="Proteomes" id="UP001500280">
    <property type="component" value="Unassembled WGS sequence"/>
</dbReference>
<reference evidence="2 3" key="1">
    <citation type="journal article" date="2019" name="Int. J. Syst. Evol. Microbiol.">
        <title>The Global Catalogue of Microorganisms (GCM) 10K type strain sequencing project: providing services to taxonomists for standard genome sequencing and annotation.</title>
        <authorList>
            <consortium name="The Broad Institute Genomics Platform"/>
            <consortium name="The Broad Institute Genome Sequencing Center for Infectious Disease"/>
            <person name="Wu L."/>
            <person name="Ma J."/>
        </authorList>
    </citation>
    <scope>NUCLEOTIDE SEQUENCE [LARGE SCALE GENOMIC DNA]</scope>
    <source>
        <strain evidence="2 3">JCM 14307</strain>
    </source>
</reference>
<dbReference type="InterPro" id="IPR002734">
    <property type="entry name" value="RibDG_C"/>
</dbReference>
<protein>
    <submittedName>
        <fullName evidence="2">Dihydrofolate reductase family protein</fullName>
    </submittedName>
</protein>
<dbReference type="Pfam" id="PF01872">
    <property type="entry name" value="RibD_C"/>
    <property type="match status" value="1"/>
</dbReference>
<accession>A0ABN2GB13</accession>
<gene>
    <name evidence="2" type="ORF">GCM10009745_08050</name>
</gene>
<dbReference type="InterPro" id="IPR024072">
    <property type="entry name" value="DHFR-like_dom_sf"/>
</dbReference>
<dbReference type="Gene3D" id="3.40.430.10">
    <property type="entry name" value="Dihydrofolate Reductase, subunit A"/>
    <property type="match status" value="1"/>
</dbReference>
<keyword evidence="3" id="KW-1185">Reference proteome</keyword>
<dbReference type="SUPFAM" id="SSF53597">
    <property type="entry name" value="Dihydrofolate reductase-like"/>
    <property type="match status" value="1"/>
</dbReference>
<comment type="caution">
    <text evidence="2">The sequence shown here is derived from an EMBL/GenBank/DDBJ whole genome shotgun (WGS) entry which is preliminary data.</text>
</comment>
<proteinExistence type="predicted"/>
<organism evidence="2 3">
    <name type="scientific">Kribbella yunnanensis</name>
    <dbReference type="NCBI Taxonomy" id="190194"/>
    <lineage>
        <taxon>Bacteria</taxon>
        <taxon>Bacillati</taxon>
        <taxon>Actinomycetota</taxon>
        <taxon>Actinomycetes</taxon>
        <taxon>Propionibacteriales</taxon>
        <taxon>Kribbellaceae</taxon>
        <taxon>Kribbella</taxon>
    </lineage>
</organism>
<evidence type="ECO:0000313" key="2">
    <source>
        <dbReference type="EMBL" id="GAA1668036.1"/>
    </source>
</evidence>